<gene>
    <name evidence="1" type="ORF">L1987_80633</name>
</gene>
<sequence>MEMVSLFNELCLFEKLQRELSDSMKQKIRAEYEGFGGSPDKPLQSNYFLNIMIVIAVLALLTYLLGN</sequence>
<dbReference type="Proteomes" id="UP001056120">
    <property type="component" value="Linkage Group LG27"/>
</dbReference>
<comment type="caution">
    <text evidence="1">The sequence shown here is derived from an EMBL/GenBank/DDBJ whole genome shotgun (WGS) entry which is preliminary data.</text>
</comment>
<reference evidence="2" key="1">
    <citation type="journal article" date="2022" name="Mol. Ecol. Resour.">
        <title>The genomes of chicory, endive, great burdock and yacon provide insights into Asteraceae palaeo-polyploidization history and plant inulin production.</title>
        <authorList>
            <person name="Fan W."/>
            <person name="Wang S."/>
            <person name="Wang H."/>
            <person name="Wang A."/>
            <person name="Jiang F."/>
            <person name="Liu H."/>
            <person name="Zhao H."/>
            <person name="Xu D."/>
            <person name="Zhang Y."/>
        </authorList>
    </citation>
    <scope>NUCLEOTIDE SEQUENCE [LARGE SCALE GENOMIC DNA]</scope>
    <source>
        <strain evidence="2">cv. Yunnan</strain>
    </source>
</reference>
<accession>A0ACB8YP98</accession>
<keyword evidence="2" id="KW-1185">Reference proteome</keyword>
<evidence type="ECO:0000313" key="1">
    <source>
        <dbReference type="EMBL" id="KAI3686943.1"/>
    </source>
</evidence>
<proteinExistence type="predicted"/>
<evidence type="ECO:0000313" key="2">
    <source>
        <dbReference type="Proteomes" id="UP001056120"/>
    </source>
</evidence>
<dbReference type="EMBL" id="CM042044">
    <property type="protein sequence ID" value="KAI3686943.1"/>
    <property type="molecule type" value="Genomic_DNA"/>
</dbReference>
<name>A0ACB8YP98_9ASTR</name>
<protein>
    <submittedName>
        <fullName evidence="1">Uncharacterized protein</fullName>
    </submittedName>
</protein>
<organism evidence="1 2">
    <name type="scientific">Smallanthus sonchifolius</name>
    <dbReference type="NCBI Taxonomy" id="185202"/>
    <lineage>
        <taxon>Eukaryota</taxon>
        <taxon>Viridiplantae</taxon>
        <taxon>Streptophyta</taxon>
        <taxon>Embryophyta</taxon>
        <taxon>Tracheophyta</taxon>
        <taxon>Spermatophyta</taxon>
        <taxon>Magnoliopsida</taxon>
        <taxon>eudicotyledons</taxon>
        <taxon>Gunneridae</taxon>
        <taxon>Pentapetalae</taxon>
        <taxon>asterids</taxon>
        <taxon>campanulids</taxon>
        <taxon>Asterales</taxon>
        <taxon>Asteraceae</taxon>
        <taxon>Asteroideae</taxon>
        <taxon>Heliantheae alliance</taxon>
        <taxon>Millerieae</taxon>
        <taxon>Smallanthus</taxon>
    </lineage>
</organism>
<reference evidence="1 2" key="2">
    <citation type="journal article" date="2022" name="Mol. Ecol. Resour.">
        <title>The genomes of chicory, endive, great burdock and yacon provide insights into Asteraceae paleo-polyploidization history and plant inulin production.</title>
        <authorList>
            <person name="Fan W."/>
            <person name="Wang S."/>
            <person name="Wang H."/>
            <person name="Wang A."/>
            <person name="Jiang F."/>
            <person name="Liu H."/>
            <person name="Zhao H."/>
            <person name="Xu D."/>
            <person name="Zhang Y."/>
        </authorList>
    </citation>
    <scope>NUCLEOTIDE SEQUENCE [LARGE SCALE GENOMIC DNA]</scope>
    <source>
        <strain evidence="2">cv. Yunnan</strain>
        <tissue evidence="1">Leaves</tissue>
    </source>
</reference>